<dbReference type="PRINTS" id="PR00095">
    <property type="entry name" value="ANTSNTHASEI"/>
</dbReference>
<dbReference type="STRING" id="252474.B1A74_03680"/>
<organism evidence="2 3">
    <name type="scientific">Thioalkalivibrio halophilus</name>
    <dbReference type="NCBI Taxonomy" id="252474"/>
    <lineage>
        <taxon>Bacteria</taxon>
        <taxon>Pseudomonadati</taxon>
        <taxon>Pseudomonadota</taxon>
        <taxon>Gammaproteobacteria</taxon>
        <taxon>Chromatiales</taxon>
        <taxon>Ectothiorhodospiraceae</taxon>
        <taxon>Thioalkalivibrio</taxon>
    </lineage>
</organism>
<feature type="domain" description="Chorismate-utilising enzyme C-terminal" evidence="1">
    <location>
        <begin position="180"/>
        <end position="435"/>
    </location>
</feature>
<dbReference type="InterPro" id="IPR005801">
    <property type="entry name" value="ADC_synthase"/>
</dbReference>
<dbReference type="AlphaFoldDB" id="A0A1V3A0S5"/>
<dbReference type="InterPro" id="IPR015890">
    <property type="entry name" value="Chorismate_C"/>
</dbReference>
<dbReference type="Gene3D" id="3.60.120.10">
    <property type="entry name" value="Anthranilate synthase"/>
    <property type="match status" value="1"/>
</dbReference>
<proteinExistence type="predicted"/>
<dbReference type="GO" id="GO:0000162">
    <property type="term" value="P:L-tryptophan biosynthetic process"/>
    <property type="evidence" value="ECO:0007669"/>
    <property type="project" value="TreeGrafter"/>
</dbReference>
<dbReference type="RefSeq" id="WP_077243791.1">
    <property type="nucleotide sequence ID" value="NZ_MUZR01000008.1"/>
</dbReference>
<dbReference type="PANTHER" id="PTHR11236">
    <property type="entry name" value="AMINOBENZOATE/ANTHRANILATE SYNTHASE"/>
    <property type="match status" value="1"/>
</dbReference>
<name>A0A1V3A0S5_9GAMM</name>
<gene>
    <name evidence="2" type="ORF">B1A74_03680</name>
</gene>
<reference evidence="2 3" key="1">
    <citation type="submission" date="2017-02" db="EMBL/GenBank/DDBJ databases">
        <title>Genomic diversity within the haloalkaliphilic genus Thioalkalivibrio.</title>
        <authorList>
            <person name="Ahn A.-C."/>
            <person name="Meier-Kolthoff J."/>
            <person name="Overmars L."/>
            <person name="Richter M."/>
            <person name="Woyke T."/>
            <person name="Sorokin D.Y."/>
            <person name="Muyzer G."/>
        </authorList>
    </citation>
    <scope>NUCLEOTIDE SEQUENCE [LARGE SCALE GENOMIC DNA]</scope>
    <source>
        <strain evidence="2 3">HL17</strain>
    </source>
</reference>
<dbReference type="Pfam" id="PF00425">
    <property type="entry name" value="Chorismate_bind"/>
    <property type="match status" value="1"/>
</dbReference>
<dbReference type="PANTHER" id="PTHR11236:SF9">
    <property type="entry name" value="ANTHRANILATE SYNTHASE COMPONENT 1"/>
    <property type="match status" value="1"/>
</dbReference>
<protein>
    <submittedName>
        <fullName evidence="2">Aminodeoxychorismate synthase, component I</fullName>
    </submittedName>
</protein>
<comment type="caution">
    <text evidence="2">The sequence shown here is derived from an EMBL/GenBank/DDBJ whole genome shotgun (WGS) entry which is preliminary data.</text>
</comment>
<dbReference type="OrthoDB" id="9803598at2"/>
<evidence type="ECO:0000313" key="3">
    <source>
        <dbReference type="Proteomes" id="UP000189177"/>
    </source>
</evidence>
<dbReference type="Proteomes" id="UP000189177">
    <property type="component" value="Unassembled WGS sequence"/>
</dbReference>
<evidence type="ECO:0000259" key="1">
    <source>
        <dbReference type="Pfam" id="PF00425"/>
    </source>
</evidence>
<evidence type="ECO:0000313" key="2">
    <source>
        <dbReference type="EMBL" id="OOC10935.1"/>
    </source>
</evidence>
<dbReference type="NCBIfam" id="NF006563">
    <property type="entry name" value="PRK09070.1"/>
    <property type="match status" value="1"/>
</dbReference>
<accession>A0A1V3A0S5</accession>
<dbReference type="InterPro" id="IPR019999">
    <property type="entry name" value="Anth_synth_I-like"/>
</dbReference>
<dbReference type="SUPFAM" id="SSF56322">
    <property type="entry name" value="ADC synthase"/>
    <property type="match status" value="1"/>
</dbReference>
<keyword evidence="3" id="KW-1185">Reference proteome</keyword>
<sequence>MAVERLPSGIDLAVLAGRFPQRYPHLLESALIGQAPARFSILFAFPGRTLDAGDGDALLAAADVDLGCPPTACMPAPEHAHLPFFGGWFLYVGYEFAWHLEPALGRFAPDPWLPTAVATRFPAALIRDHHEGVTWWVDSEADRARREQLEADLAAVATDAAAGPGGGDLPVLQIEEDDPEYYRAAVRGALEYIRAGDTFQANLSREWHARADRSLDTGELYRRLRGANAAPFAAWLRLPGAEVISSSPERLVSAQEGVAETRPIAGTRRRDPDAHADRELYGELEVNLKERAEHIMLVDLERNDLGRVACTGSVRVAELMTIESYRRVHHIVSSITARLRPGTRAEELLRSTFPGGTITGCPKIRSMQVIQELEGRVPRGAYTGSCGYVSDHGRMDTNILIRTLVVRDRELRFRAGAGIVADSDPDQELEETRHKARGLLDALGTDVERGG</sequence>
<dbReference type="EMBL" id="MUZR01000008">
    <property type="protein sequence ID" value="OOC10935.1"/>
    <property type="molecule type" value="Genomic_DNA"/>
</dbReference>